<proteinExistence type="predicted"/>
<dbReference type="Gene3D" id="3.40.50.2300">
    <property type="match status" value="1"/>
</dbReference>
<dbReference type="SUPFAM" id="SSF52172">
    <property type="entry name" value="CheY-like"/>
    <property type="match status" value="1"/>
</dbReference>
<organism evidence="3 4">
    <name type="scientific">Pseudomonas cyclaminis</name>
    <dbReference type="NCBI Taxonomy" id="2781239"/>
    <lineage>
        <taxon>Bacteria</taxon>
        <taxon>Pseudomonadati</taxon>
        <taxon>Pseudomonadota</taxon>
        <taxon>Gammaproteobacteria</taxon>
        <taxon>Pseudomonadales</taxon>
        <taxon>Pseudomonadaceae</taxon>
        <taxon>Pseudomonas</taxon>
    </lineage>
</organism>
<sequence length="149" mass="16935">MKILLVEDNHFKREKVLEFLSQISEISVSEAASYNRGLSSAGAEKFDLIVLDMSMPTFDRTETERGGRFRVFGGKEIVSRLVKQQKLSPFVILTGYSQFSDEKDNLSLAQINDLLTLYGEYYKGTIYFDSATSVWKQDLSTVIEKLKNA</sequence>
<dbReference type="CDD" id="cd00156">
    <property type="entry name" value="REC"/>
    <property type="match status" value="1"/>
</dbReference>
<evidence type="ECO:0000259" key="2">
    <source>
        <dbReference type="PROSITE" id="PS50110"/>
    </source>
</evidence>
<keyword evidence="4" id="KW-1185">Reference proteome</keyword>
<comment type="caution">
    <text evidence="3">The sequence shown here is derived from an EMBL/GenBank/DDBJ whole genome shotgun (WGS) entry which is preliminary data.</text>
</comment>
<reference evidence="3 4" key="1">
    <citation type="submission" date="2020-10" db="EMBL/GenBank/DDBJ databases">
        <title>The draft genomes of Cyclamen pathogen Pseudomonas sp.</title>
        <authorList>
            <person name="Fujikawa T."/>
            <person name="Sawada H."/>
        </authorList>
    </citation>
    <scope>NUCLEOTIDE SEQUENCE [LARGE SCALE GENOMIC DNA]</scope>
    <source>
        <strain evidence="3 4">MAFF 301449</strain>
    </source>
</reference>
<evidence type="ECO:0000313" key="3">
    <source>
        <dbReference type="EMBL" id="MBE8590101.1"/>
    </source>
</evidence>
<feature type="domain" description="Response regulatory" evidence="2">
    <location>
        <begin position="2"/>
        <end position="132"/>
    </location>
</feature>
<name>A0ABR9SN10_9PSED</name>
<dbReference type="InterPro" id="IPR011006">
    <property type="entry name" value="CheY-like_superfamily"/>
</dbReference>
<gene>
    <name evidence="3" type="ORF">IQK56_03705</name>
</gene>
<dbReference type="InterPro" id="IPR001789">
    <property type="entry name" value="Sig_transdc_resp-reg_receiver"/>
</dbReference>
<dbReference type="RefSeq" id="WP_193901544.1">
    <property type="nucleotide sequence ID" value="NZ_JADDUM010000027.1"/>
</dbReference>
<evidence type="ECO:0000256" key="1">
    <source>
        <dbReference type="PROSITE-ProRule" id="PRU00169"/>
    </source>
</evidence>
<dbReference type="Pfam" id="PF00072">
    <property type="entry name" value="Response_reg"/>
    <property type="match status" value="1"/>
</dbReference>
<dbReference type="PROSITE" id="PS50110">
    <property type="entry name" value="RESPONSE_REGULATORY"/>
    <property type="match status" value="1"/>
</dbReference>
<feature type="modified residue" description="4-aspartylphosphate" evidence="1">
    <location>
        <position position="52"/>
    </location>
</feature>
<accession>A0ABR9SN10</accession>
<dbReference type="EMBL" id="JADDUM010000027">
    <property type="protein sequence ID" value="MBE8590101.1"/>
    <property type="molecule type" value="Genomic_DNA"/>
</dbReference>
<protein>
    <submittedName>
        <fullName evidence="3">Response regulator</fullName>
    </submittedName>
</protein>
<dbReference type="Proteomes" id="UP000613075">
    <property type="component" value="Unassembled WGS sequence"/>
</dbReference>
<evidence type="ECO:0000313" key="4">
    <source>
        <dbReference type="Proteomes" id="UP000613075"/>
    </source>
</evidence>
<keyword evidence="1" id="KW-0597">Phosphoprotein</keyword>